<dbReference type="InterPro" id="IPR020901">
    <property type="entry name" value="Prtase_inh_Kunz-CS"/>
</dbReference>
<organism evidence="9">
    <name type="scientific">Amblyomma tuberculatum</name>
    <dbReference type="NCBI Taxonomy" id="48802"/>
    <lineage>
        <taxon>Eukaryota</taxon>
        <taxon>Metazoa</taxon>
        <taxon>Ecdysozoa</taxon>
        <taxon>Arthropoda</taxon>
        <taxon>Chelicerata</taxon>
        <taxon>Arachnida</taxon>
        <taxon>Acari</taxon>
        <taxon>Parasitiformes</taxon>
        <taxon>Ixodida</taxon>
        <taxon>Ixodoidea</taxon>
        <taxon>Ixodidae</taxon>
        <taxon>Amblyomminae</taxon>
        <taxon>Amblyomma</taxon>
    </lineage>
</organism>
<evidence type="ECO:0000256" key="4">
    <source>
        <dbReference type="ARBA" id="ARBA00022737"/>
    </source>
</evidence>
<evidence type="ECO:0000259" key="8">
    <source>
        <dbReference type="PROSITE" id="PS50279"/>
    </source>
</evidence>
<feature type="domain" description="BPTI/Kunitz inhibitor" evidence="8">
    <location>
        <begin position="87"/>
        <end position="137"/>
    </location>
</feature>
<name>A0A6M2E3R4_9ACAR</name>
<dbReference type="PANTHER" id="PTHR10083">
    <property type="entry name" value="KUNITZ-TYPE PROTEASE INHIBITOR-RELATED"/>
    <property type="match status" value="1"/>
</dbReference>
<evidence type="ECO:0000313" key="9">
    <source>
        <dbReference type="EMBL" id="NOV52943.1"/>
    </source>
</evidence>
<reference evidence="9" key="1">
    <citation type="submission" date="2019-12" db="EMBL/GenBank/DDBJ databases">
        <title>The sialotranscriptome of the gopher-tortoise tick, Amblyomma tuberculatum.</title>
        <authorList>
            <person name="Karim S."/>
            <person name="Andersen J."/>
            <person name="Kumar D."/>
            <person name="Adamson S."/>
            <person name="Ennen J."/>
            <person name="Qualis C.P."/>
            <person name="Ribeiro J.M.C."/>
        </authorList>
    </citation>
    <scope>NUCLEOTIDE SEQUENCE</scope>
    <source>
        <strain evidence="9">Removed</strain>
        <tissue evidence="9">Salivary glands</tissue>
    </source>
</reference>
<dbReference type="CDD" id="cd00109">
    <property type="entry name" value="Kunitz-type"/>
    <property type="match status" value="2"/>
</dbReference>
<keyword evidence="7" id="KW-0732">Signal</keyword>
<dbReference type="GO" id="GO:0004867">
    <property type="term" value="F:serine-type endopeptidase inhibitor activity"/>
    <property type="evidence" value="ECO:0007669"/>
    <property type="project" value="UniProtKB-KW"/>
</dbReference>
<keyword evidence="3" id="KW-0646">Protease inhibitor</keyword>
<dbReference type="SUPFAM" id="SSF57362">
    <property type="entry name" value="BPTI-like"/>
    <property type="match status" value="2"/>
</dbReference>
<accession>A0A6M2E3R4</accession>
<keyword evidence="2" id="KW-0964">Secreted</keyword>
<dbReference type="GO" id="GO:0005615">
    <property type="term" value="C:extracellular space"/>
    <property type="evidence" value="ECO:0007669"/>
    <property type="project" value="TreeGrafter"/>
</dbReference>
<evidence type="ECO:0000256" key="1">
    <source>
        <dbReference type="ARBA" id="ARBA00004613"/>
    </source>
</evidence>
<dbReference type="PROSITE" id="PS00280">
    <property type="entry name" value="BPTI_KUNITZ_1"/>
    <property type="match status" value="2"/>
</dbReference>
<dbReference type="InterPro" id="IPR002223">
    <property type="entry name" value="Kunitz_BPTI"/>
</dbReference>
<feature type="chain" id="PRO_5026767719" description="BPTI/Kunitz inhibitor domain-containing protein" evidence="7">
    <location>
        <begin position="27"/>
        <end position="140"/>
    </location>
</feature>
<dbReference type="EMBL" id="GIDH01001000">
    <property type="protein sequence ID" value="NOV52943.1"/>
    <property type="molecule type" value="Transcribed_RNA"/>
</dbReference>
<evidence type="ECO:0000256" key="2">
    <source>
        <dbReference type="ARBA" id="ARBA00022525"/>
    </source>
</evidence>
<keyword evidence="5" id="KW-0722">Serine protease inhibitor</keyword>
<evidence type="ECO:0000256" key="3">
    <source>
        <dbReference type="ARBA" id="ARBA00022690"/>
    </source>
</evidence>
<dbReference type="PRINTS" id="PR00759">
    <property type="entry name" value="BASICPTASE"/>
</dbReference>
<evidence type="ECO:0000256" key="7">
    <source>
        <dbReference type="SAM" id="SignalP"/>
    </source>
</evidence>
<protein>
    <recommendedName>
        <fullName evidence="8">BPTI/Kunitz inhibitor domain-containing protein</fullName>
    </recommendedName>
</protein>
<keyword evidence="4" id="KW-0677">Repeat</keyword>
<dbReference type="InterPro" id="IPR050098">
    <property type="entry name" value="TFPI/VKTCI-like"/>
</dbReference>
<evidence type="ECO:0000256" key="5">
    <source>
        <dbReference type="ARBA" id="ARBA00022900"/>
    </source>
</evidence>
<dbReference type="Gene3D" id="4.10.410.10">
    <property type="entry name" value="Pancreatic trypsin inhibitor Kunitz domain"/>
    <property type="match status" value="2"/>
</dbReference>
<dbReference type="FunFam" id="4.10.410.10:FF:000020">
    <property type="entry name" value="Collagen, type VI, alpha 3"/>
    <property type="match status" value="2"/>
</dbReference>
<dbReference type="Pfam" id="PF00014">
    <property type="entry name" value="Kunitz_BPTI"/>
    <property type="match status" value="2"/>
</dbReference>
<evidence type="ECO:0000256" key="6">
    <source>
        <dbReference type="ARBA" id="ARBA00023157"/>
    </source>
</evidence>
<dbReference type="InterPro" id="IPR036880">
    <property type="entry name" value="Kunitz_BPTI_sf"/>
</dbReference>
<keyword evidence="6" id="KW-1015">Disulfide bond</keyword>
<comment type="subcellular location">
    <subcellularLocation>
        <location evidence="1">Secreted</location>
    </subcellularLocation>
</comment>
<dbReference type="PANTHER" id="PTHR10083:SF374">
    <property type="entry name" value="BPTI_KUNITZ INHIBITOR DOMAIN-CONTAINING PROTEIN"/>
    <property type="match status" value="1"/>
</dbReference>
<dbReference type="PROSITE" id="PS50279">
    <property type="entry name" value="BPTI_KUNITZ_2"/>
    <property type="match status" value="2"/>
</dbReference>
<sequence>MTVSPTTAVFLVPALLACVALQYAAACRGPPVTGVCRARIPMWYFDQRTTTCHQFIYGGCGGNSNKFSSRRKCLRACSTTGPPKSFCKKKPDAGPCKAWMPLWYFDYRKGHCLGFVYGGCRGNSNRFPTCRKCMKACGQG</sequence>
<dbReference type="SMART" id="SM00131">
    <property type="entry name" value="KU"/>
    <property type="match status" value="2"/>
</dbReference>
<proteinExistence type="predicted"/>
<feature type="domain" description="BPTI/Kunitz inhibitor" evidence="8">
    <location>
        <begin position="27"/>
        <end position="77"/>
    </location>
</feature>
<feature type="signal peptide" evidence="7">
    <location>
        <begin position="1"/>
        <end position="26"/>
    </location>
</feature>
<dbReference type="AlphaFoldDB" id="A0A6M2E3R4"/>